<dbReference type="Proteomes" id="UP000214646">
    <property type="component" value="Unassembled WGS sequence"/>
</dbReference>
<organism evidence="1 2">
    <name type="scientific">Fimbriiglobus ruber</name>
    <dbReference type="NCBI Taxonomy" id="1908690"/>
    <lineage>
        <taxon>Bacteria</taxon>
        <taxon>Pseudomonadati</taxon>
        <taxon>Planctomycetota</taxon>
        <taxon>Planctomycetia</taxon>
        <taxon>Gemmatales</taxon>
        <taxon>Gemmataceae</taxon>
        <taxon>Fimbriiglobus</taxon>
    </lineage>
</organism>
<evidence type="ECO:0000313" key="1">
    <source>
        <dbReference type="EMBL" id="OWK40143.1"/>
    </source>
</evidence>
<dbReference type="EMBL" id="NIDE01000008">
    <property type="protein sequence ID" value="OWK40143.1"/>
    <property type="molecule type" value="Genomic_DNA"/>
</dbReference>
<sequence length="41" mass="4692">MRSDRSNETFPKSAAEVRSRRVFRIPGLSVENWSPAEDAKN</sequence>
<protein>
    <submittedName>
        <fullName evidence="1">Uncharacterized protein</fullName>
    </submittedName>
</protein>
<evidence type="ECO:0000313" key="2">
    <source>
        <dbReference type="Proteomes" id="UP000214646"/>
    </source>
</evidence>
<proteinExistence type="predicted"/>
<name>A0A225DGQ9_9BACT</name>
<comment type="caution">
    <text evidence="1">The sequence shown here is derived from an EMBL/GenBank/DDBJ whole genome shotgun (WGS) entry which is preliminary data.</text>
</comment>
<keyword evidence="2" id="KW-1185">Reference proteome</keyword>
<dbReference type="AlphaFoldDB" id="A0A225DGQ9"/>
<gene>
    <name evidence="1" type="ORF">FRUB_05062</name>
</gene>
<accession>A0A225DGQ9</accession>
<reference evidence="2" key="1">
    <citation type="submission" date="2017-06" db="EMBL/GenBank/DDBJ databases">
        <title>Genome analysis of Fimbriiglobus ruber SP5, the first member of the order Planctomycetales with confirmed chitinolytic capability.</title>
        <authorList>
            <person name="Ravin N.V."/>
            <person name="Rakitin A.L."/>
            <person name="Ivanova A.A."/>
            <person name="Beletsky A.V."/>
            <person name="Kulichevskaya I.S."/>
            <person name="Mardanov A.V."/>
            <person name="Dedysh S.N."/>
        </authorList>
    </citation>
    <scope>NUCLEOTIDE SEQUENCE [LARGE SCALE GENOMIC DNA]</scope>
    <source>
        <strain evidence="2">SP5</strain>
    </source>
</reference>